<organism evidence="5 6">
    <name type="scientific">Segatella cerevisiae</name>
    <dbReference type="NCBI Taxonomy" id="2053716"/>
    <lineage>
        <taxon>Bacteria</taxon>
        <taxon>Pseudomonadati</taxon>
        <taxon>Bacteroidota</taxon>
        <taxon>Bacteroidia</taxon>
        <taxon>Bacteroidales</taxon>
        <taxon>Prevotellaceae</taxon>
        <taxon>Segatella</taxon>
    </lineage>
</organism>
<dbReference type="Proteomes" id="UP001204015">
    <property type="component" value="Unassembled WGS sequence"/>
</dbReference>
<keyword evidence="6" id="KW-1185">Reference proteome</keyword>
<dbReference type="Gene3D" id="2.40.30.170">
    <property type="match status" value="1"/>
</dbReference>
<dbReference type="InterPro" id="IPR058792">
    <property type="entry name" value="Beta-barrel_RND_2"/>
</dbReference>
<evidence type="ECO:0000259" key="3">
    <source>
        <dbReference type="Pfam" id="PF25954"/>
    </source>
</evidence>
<feature type="domain" description="CusB-like beta-barrel" evidence="3">
    <location>
        <begin position="217"/>
        <end position="290"/>
    </location>
</feature>
<sequence length="367" mass="40461">MKHTKECIFSIIVPMLLSMTACNSHKKEKPVATVHNPTENLNAILASGQVSTGFMYDEIILNGNVSCDESRMGKVFIPCSGRISGIRVEKGDHVSKGQYLATVHSTDAADYHKELSEADADIRMASREFRMKKDMEKSGMASDKDVSEAREKLLVSVAEKNRLRTIAGINGFASRSNAILRSPISGYVITKNVYNDSYIDNDDNDDPAFEIADLSDVWVIGDVYESDIAKVHTGERVYVTTTAYPGLSLLGTIDKVYSMIDDASKTMKVRVKLPNTNGRLKPGMFANIHVILPTHGRPVTYVPAAAVVFENGNNYVIVDKGNHEYYKQQVHIIHATGDRDFISDGVRPGQKVVIKNALLAFNALSNE</sequence>
<dbReference type="Pfam" id="PF25954">
    <property type="entry name" value="Beta-barrel_RND_2"/>
    <property type="match status" value="1"/>
</dbReference>
<dbReference type="SUPFAM" id="SSF111369">
    <property type="entry name" value="HlyD-like secretion proteins"/>
    <property type="match status" value="1"/>
</dbReference>
<accession>A0ABT1BTJ3</accession>
<evidence type="ECO:0000313" key="6">
    <source>
        <dbReference type="Proteomes" id="UP001204015"/>
    </source>
</evidence>
<feature type="domain" description="CzcB-like barrel-sandwich hybrid" evidence="4">
    <location>
        <begin position="74"/>
        <end position="213"/>
    </location>
</feature>
<dbReference type="NCBIfam" id="TIGR01730">
    <property type="entry name" value="RND_mfp"/>
    <property type="match status" value="1"/>
</dbReference>
<protein>
    <submittedName>
        <fullName evidence="5">Efflux RND transporter periplasmic adaptor subunit</fullName>
    </submittedName>
</protein>
<dbReference type="InterPro" id="IPR006143">
    <property type="entry name" value="RND_pump_MFP"/>
</dbReference>
<dbReference type="Gene3D" id="2.40.420.20">
    <property type="match status" value="1"/>
</dbReference>
<gene>
    <name evidence="5" type="ORF">NG821_00840</name>
</gene>
<dbReference type="InterPro" id="IPR058647">
    <property type="entry name" value="BSH_CzcB-like"/>
</dbReference>
<comment type="similarity">
    <text evidence="1">Belongs to the membrane fusion protein (MFP) (TC 8.A.1) family.</text>
</comment>
<dbReference type="PANTHER" id="PTHR30097">
    <property type="entry name" value="CATION EFFLUX SYSTEM PROTEIN CUSB"/>
    <property type="match status" value="1"/>
</dbReference>
<comment type="caution">
    <text evidence="5">The sequence shown here is derived from an EMBL/GenBank/DDBJ whole genome shotgun (WGS) entry which is preliminary data.</text>
</comment>
<evidence type="ECO:0000256" key="2">
    <source>
        <dbReference type="ARBA" id="ARBA00022448"/>
    </source>
</evidence>
<dbReference type="PANTHER" id="PTHR30097:SF4">
    <property type="entry name" value="SLR6042 PROTEIN"/>
    <property type="match status" value="1"/>
</dbReference>
<proteinExistence type="inferred from homology"/>
<dbReference type="Pfam" id="PF25973">
    <property type="entry name" value="BSH_CzcB"/>
    <property type="match status" value="1"/>
</dbReference>
<dbReference type="EMBL" id="JAMXLY010000002">
    <property type="protein sequence ID" value="MCO6024402.1"/>
    <property type="molecule type" value="Genomic_DNA"/>
</dbReference>
<evidence type="ECO:0000313" key="5">
    <source>
        <dbReference type="EMBL" id="MCO6024402.1"/>
    </source>
</evidence>
<evidence type="ECO:0000256" key="1">
    <source>
        <dbReference type="ARBA" id="ARBA00009477"/>
    </source>
</evidence>
<name>A0ABT1BTJ3_9BACT</name>
<dbReference type="InterPro" id="IPR051909">
    <property type="entry name" value="MFP_Cation_Efflux"/>
</dbReference>
<dbReference type="Gene3D" id="2.40.50.100">
    <property type="match status" value="1"/>
</dbReference>
<reference evidence="5 6" key="1">
    <citation type="submission" date="2022-06" db="EMBL/GenBank/DDBJ databases">
        <title>A taxonomic note on the genus Prevotella: Description of four novel genera and emended description of the genera Hallella and Xylanibacter.</title>
        <authorList>
            <person name="Hitch T.C.A."/>
        </authorList>
    </citation>
    <scope>NUCLEOTIDE SEQUENCE [LARGE SCALE GENOMIC DNA]</scope>
    <source>
        <strain evidence="5 6">DSM 100619</strain>
    </source>
</reference>
<dbReference type="PROSITE" id="PS51257">
    <property type="entry name" value="PROKAR_LIPOPROTEIN"/>
    <property type="match status" value="1"/>
</dbReference>
<evidence type="ECO:0000259" key="4">
    <source>
        <dbReference type="Pfam" id="PF25973"/>
    </source>
</evidence>
<dbReference type="RefSeq" id="WP_252759766.1">
    <property type="nucleotide sequence ID" value="NZ_JAMXLY010000002.1"/>
</dbReference>
<keyword evidence="2" id="KW-0813">Transport</keyword>